<dbReference type="NCBIfam" id="TIGR02246">
    <property type="entry name" value="SgcJ/EcaC family oxidoreductase"/>
    <property type="match status" value="1"/>
</dbReference>
<dbReference type="AlphaFoldDB" id="A0A2N0VGL8"/>
<sequence length="159" mass="18020">MKSDLSKYSAITSPEEIPARFAEGWNERDADKIAAIFDQDADFINVVGIWWENRDDIRKAHDYGLRVIFNDSKLKVGRVKIKRPAETVAIIHARMLLSGQSKVEDQNLQNRQTLFTFVAHKNRSGWSCVSAQNTDIVPGKETNANIDGSLKSVDYRNQP</sequence>
<dbReference type="OrthoDB" id="979496at2"/>
<evidence type="ECO:0000313" key="2">
    <source>
        <dbReference type="EMBL" id="PKD43356.1"/>
    </source>
</evidence>
<evidence type="ECO:0000259" key="1">
    <source>
        <dbReference type="Pfam" id="PF13474"/>
    </source>
</evidence>
<gene>
    <name evidence="2" type="ORF">CWD77_12160</name>
</gene>
<dbReference type="SUPFAM" id="SSF54427">
    <property type="entry name" value="NTF2-like"/>
    <property type="match status" value="1"/>
</dbReference>
<dbReference type="Gene3D" id="3.10.450.50">
    <property type="match status" value="1"/>
</dbReference>
<name>A0A2N0VGL8_9BACT</name>
<dbReference type="InterPro" id="IPR032710">
    <property type="entry name" value="NTF2-like_dom_sf"/>
</dbReference>
<organism evidence="2 3">
    <name type="scientific">Rhodohalobacter barkolensis</name>
    <dbReference type="NCBI Taxonomy" id="2053187"/>
    <lineage>
        <taxon>Bacteria</taxon>
        <taxon>Pseudomonadati</taxon>
        <taxon>Balneolota</taxon>
        <taxon>Balneolia</taxon>
        <taxon>Balneolales</taxon>
        <taxon>Balneolaceae</taxon>
        <taxon>Rhodohalobacter</taxon>
    </lineage>
</organism>
<keyword evidence="3" id="KW-1185">Reference proteome</keyword>
<reference evidence="2 3" key="1">
    <citation type="submission" date="2017-11" db="EMBL/GenBank/DDBJ databases">
        <title>Rhodohalobacter 15182 sp. nov., isolated from a salt lake.</title>
        <authorList>
            <person name="Han S."/>
        </authorList>
    </citation>
    <scope>NUCLEOTIDE SEQUENCE [LARGE SCALE GENOMIC DNA]</scope>
    <source>
        <strain evidence="2 3">15182</strain>
    </source>
</reference>
<dbReference type="Pfam" id="PF13474">
    <property type="entry name" value="SnoaL_3"/>
    <property type="match status" value="1"/>
</dbReference>
<dbReference type="Proteomes" id="UP000233398">
    <property type="component" value="Unassembled WGS sequence"/>
</dbReference>
<protein>
    <submittedName>
        <fullName evidence="2">DUF4440 domain-containing protein</fullName>
    </submittedName>
</protein>
<comment type="caution">
    <text evidence="2">The sequence shown here is derived from an EMBL/GenBank/DDBJ whole genome shotgun (WGS) entry which is preliminary data.</text>
</comment>
<proteinExistence type="predicted"/>
<feature type="domain" description="SnoaL-like" evidence="1">
    <location>
        <begin position="19"/>
        <end position="130"/>
    </location>
</feature>
<dbReference type="RefSeq" id="WP_101073831.1">
    <property type="nucleotide sequence ID" value="NZ_PISP01000003.1"/>
</dbReference>
<dbReference type="InterPro" id="IPR037401">
    <property type="entry name" value="SnoaL-like"/>
</dbReference>
<dbReference type="InterPro" id="IPR011944">
    <property type="entry name" value="Steroid_delta5-4_isomerase"/>
</dbReference>
<dbReference type="EMBL" id="PISP01000003">
    <property type="protein sequence ID" value="PKD43356.1"/>
    <property type="molecule type" value="Genomic_DNA"/>
</dbReference>
<evidence type="ECO:0000313" key="3">
    <source>
        <dbReference type="Proteomes" id="UP000233398"/>
    </source>
</evidence>
<accession>A0A2N0VGL8</accession>